<dbReference type="GO" id="GO:0016020">
    <property type="term" value="C:membrane"/>
    <property type="evidence" value="ECO:0007669"/>
    <property type="project" value="TreeGrafter"/>
</dbReference>
<name>A0A167AHV3_9GAMM</name>
<feature type="chain" id="PRO_5007883642" description="AB hydrolase-1 domain-containing protein" evidence="1">
    <location>
        <begin position="21"/>
        <end position="452"/>
    </location>
</feature>
<organism evidence="4 5">
    <name type="scientific">Pseudoalteromonas luteoviolacea H33</name>
    <dbReference type="NCBI Taxonomy" id="1365251"/>
    <lineage>
        <taxon>Bacteria</taxon>
        <taxon>Pseudomonadati</taxon>
        <taxon>Pseudomonadota</taxon>
        <taxon>Gammaproteobacteria</taxon>
        <taxon>Alteromonadales</taxon>
        <taxon>Pseudoalteromonadaceae</taxon>
        <taxon>Pseudoalteromonas</taxon>
    </lineage>
</organism>
<protein>
    <recommendedName>
        <fullName evidence="6">AB hydrolase-1 domain-containing protein</fullName>
    </recommendedName>
</protein>
<dbReference type="SUPFAM" id="SSF53474">
    <property type="entry name" value="alpha/beta-Hydrolases"/>
    <property type="match status" value="1"/>
</dbReference>
<evidence type="ECO:0000259" key="2">
    <source>
        <dbReference type="Pfam" id="PF00561"/>
    </source>
</evidence>
<dbReference type="PANTHER" id="PTHR43798">
    <property type="entry name" value="MONOACYLGLYCEROL LIPASE"/>
    <property type="match status" value="1"/>
</dbReference>
<feature type="signal peptide" evidence="1">
    <location>
        <begin position="1"/>
        <end position="20"/>
    </location>
</feature>
<dbReference type="InterPro" id="IPR013595">
    <property type="entry name" value="Pept_S33_TAP-like_C"/>
</dbReference>
<dbReference type="InterPro" id="IPR029058">
    <property type="entry name" value="AB_hydrolase_fold"/>
</dbReference>
<accession>A0A167AHV3</accession>
<dbReference type="Pfam" id="PF08386">
    <property type="entry name" value="Abhydrolase_4"/>
    <property type="match status" value="1"/>
</dbReference>
<reference evidence="4 5" key="1">
    <citation type="submission" date="2013-07" db="EMBL/GenBank/DDBJ databases">
        <title>Comparative Genomic and Metabolomic Analysis of Twelve Strains of Pseudoalteromonas luteoviolacea.</title>
        <authorList>
            <person name="Vynne N.G."/>
            <person name="Mansson M."/>
            <person name="Gram L."/>
        </authorList>
    </citation>
    <scope>NUCLEOTIDE SEQUENCE [LARGE SCALE GENOMIC DNA]</scope>
    <source>
        <strain evidence="4 5">H33</strain>
    </source>
</reference>
<sequence length="452" mass="49503">MKLKILSLFSAGVFSLSVQATTFGTCDVAINISGFEASTCAKTQVPLDYTNPDQGQIELAVRQFPTKDAKQSRGQVWLIHGGPGEAGAGFTPFLSVFREAFKGYDIVVPDHRGTGESSRLCPAQESGSSEAGYALGNTEWGPCIGSLYANPSRTQAFTITHAAKDLAGLIEKYGSDKEVYVYGVSYGTQLTLRLMQVASPKLDGIILDGLVPKEGDTEWEISHRTRVVDTVGRKLLTDKQERQFETLLESDNKVWQSVLEGGDIRLFMASLLNYHDLRNQIPDLIKQLTAGDTSLLKQILQSLKDKQGDIISAYPTAVPSLPLSMLITSSENNSRTNLTKEIVSKEAEGALFTSHLPRLLVDVPAPLYPRDKYFGQLPKQLPRTLIVQGTLDPNTPYEAAQLHSKHLEKLGDVQFATVKDAAHILPMVAPKCFTQLASQFVSKNKVSEICEL</sequence>
<evidence type="ECO:0008006" key="6">
    <source>
        <dbReference type="Google" id="ProtNLM"/>
    </source>
</evidence>
<dbReference type="RefSeq" id="WP_063364105.1">
    <property type="nucleotide sequence ID" value="NZ_AUXZ01000130.1"/>
</dbReference>
<dbReference type="PATRIC" id="fig|1365251.3.peg.4993"/>
<dbReference type="InterPro" id="IPR050266">
    <property type="entry name" value="AB_hydrolase_sf"/>
</dbReference>
<keyword evidence="1" id="KW-0732">Signal</keyword>
<dbReference type="EMBL" id="AUXZ01000130">
    <property type="protein sequence ID" value="KZN45400.1"/>
    <property type="molecule type" value="Genomic_DNA"/>
</dbReference>
<gene>
    <name evidence="4" type="ORF">N476_05120</name>
</gene>
<feature type="domain" description="Peptidase S33 tripeptidyl aminopeptidase-like C-terminal" evidence="3">
    <location>
        <begin position="370"/>
        <end position="445"/>
    </location>
</feature>
<evidence type="ECO:0000259" key="3">
    <source>
        <dbReference type="Pfam" id="PF08386"/>
    </source>
</evidence>
<dbReference type="Gene3D" id="3.40.50.1820">
    <property type="entry name" value="alpha/beta hydrolase"/>
    <property type="match status" value="2"/>
</dbReference>
<feature type="domain" description="AB hydrolase-1" evidence="2">
    <location>
        <begin position="78"/>
        <end position="219"/>
    </location>
</feature>
<evidence type="ECO:0000313" key="4">
    <source>
        <dbReference type="EMBL" id="KZN45400.1"/>
    </source>
</evidence>
<dbReference type="AlphaFoldDB" id="A0A167AHV3"/>
<evidence type="ECO:0000256" key="1">
    <source>
        <dbReference type="SAM" id="SignalP"/>
    </source>
</evidence>
<evidence type="ECO:0000313" key="5">
    <source>
        <dbReference type="Proteomes" id="UP000076503"/>
    </source>
</evidence>
<dbReference type="PANTHER" id="PTHR43798:SF27">
    <property type="entry name" value="HYDROLASE ALPHA_BETA HYDROLASE FOLD FAMILY"/>
    <property type="match status" value="1"/>
</dbReference>
<dbReference type="Pfam" id="PF00561">
    <property type="entry name" value="Abhydrolase_1"/>
    <property type="match status" value="1"/>
</dbReference>
<proteinExistence type="predicted"/>
<comment type="caution">
    <text evidence="4">The sequence shown here is derived from an EMBL/GenBank/DDBJ whole genome shotgun (WGS) entry which is preliminary data.</text>
</comment>
<dbReference type="InterPro" id="IPR000073">
    <property type="entry name" value="AB_hydrolase_1"/>
</dbReference>
<dbReference type="Proteomes" id="UP000076503">
    <property type="component" value="Unassembled WGS sequence"/>
</dbReference>